<dbReference type="SUPFAM" id="SSF51905">
    <property type="entry name" value="FAD/NAD(P)-binding domain"/>
    <property type="match status" value="1"/>
</dbReference>
<dbReference type="InterPro" id="IPR036188">
    <property type="entry name" value="FAD/NAD-bd_sf"/>
</dbReference>
<evidence type="ECO:0008006" key="3">
    <source>
        <dbReference type="Google" id="ProtNLM"/>
    </source>
</evidence>
<dbReference type="Proteomes" id="UP000281553">
    <property type="component" value="Unassembled WGS sequence"/>
</dbReference>
<dbReference type="PANTHER" id="PTHR10742:SF410">
    <property type="entry name" value="LYSINE-SPECIFIC HISTONE DEMETHYLASE 2"/>
    <property type="match status" value="1"/>
</dbReference>
<dbReference type="Gene3D" id="3.50.50.60">
    <property type="entry name" value="FAD/NAD(P)-binding domain"/>
    <property type="match status" value="1"/>
</dbReference>
<organism evidence="1 2">
    <name type="scientific">Dibothriocephalus latus</name>
    <name type="common">Fish tapeworm</name>
    <name type="synonym">Diphyllobothrium latum</name>
    <dbReference type="NCBI Taxonomy" id="60516"/>
    <lineage>
        <taxon>Eukaryota</taxon>
        <taxon>Metazoa</taxon>
        <taxon>Spiralia</taxon>
        <taxon>Lophotrochozoa</taxon>
        <taxon>Platyhelminthes</taxon>
        <taxon>Cestoda</taxon>
        <taxon>Eucestoda</taxon>
        <taxon>Diphyllobothriidea</taxon>
        <taxon>Diphyllobothriidae</taxon>
        <taxon>Dibothriocephalus</taxon>
    </lineage>
</organism>
<accession>A0A3P7NWD2</accession>
<name>A0A3P7NWD2_DIBLA</name>
<proteinExistence type="predicted"/>
<protein>
    <recommendedName>
        <fullName evidence="3">Amine oxidase domain-containing protein</fullName>
    </recommendedName>
</protein>
<dbReference type="PANTHER" id="PTHR10742">
    <property type="entry name" value="FLAVIN MONOAMINE OXIDASE"/>
    <property type="match status" value="1"/>
</dbReference>
<dbReference type="GO" id="GO:0016491">
    <property type="term" value="F:oxidoreductase activity"/>
    <property type="evidence" value="ECO:0007669"/>
    <property type="project" value="TreeGrafter"/>
</dbReference>
<dbReference type="AlphaFoldDB" id="A0A3P7NWD2"/>
<dbReference type="Pfam" id="PF13450">
    <property type="entry name" value="NAD_binding_8"/>
    <property type="match status" value="1"/>
</dbReference>
<evidence type="ECO:0000313" key="1">
    <source>
        <dbReference type="EMBL" id="VDN41843.1"/>
    </source>
</evidence>
<gene>
    <name evidence="1" type="ORF">DILT_LOCUS18657</name>
</gene>
<sequence>MPDEKFDVIVIGAGISGLAAAKVLSKEGLKVVVLEARKRHGGRIHTISLPPGSGSATVPSLRCPFVLDLGASYLHGCCNNQEIQPLFTLASRIKMLTITCPGDVLGPYRGWECPEVAVWRDPKTGEEINTSEVAEISFLLDRCLLRSLTLTANGRHKGLAKRLSLEPVIEQ</sequence>
<evidence type="ECO:0000313" key="2">
    <source>
        <dbReference type="Proteomes" id="UP000281553"/>
    </source>
</evidence>
<dbReference type="EMBL" id="UYRU01102786">
    <property type="protein sequence ID" value="VDN41843.1"/>
    <property type="molecule type" value="Genomic_DNA"/>
</dbReference>
<dbReference type="InterPro" id="IPR050281">
    <property type="entry name" value="Flavin_monoamine_oxidase"/>
</dbReference>
<dbReference type="OrthoDB" id="7777654at2759"/>
<reference evidence="1 2" key="1">
    <citation type="submission" date="2018-11" db="EMBL/GenBank/DDBJ databases">
        <authorList>
            <consortium name="Pathogen Informatics"/>
        </authorList>
    </citation>
    <scope>NUCLEOTIDE SEQUENCE [LARGE SCALE GENOMIC DNA]</scope>
</reference>
<keyword evidence="2" id="KW-1185">Reference proteome</keyword>